<keyword evidence="1" id="KW-0479">Metal-binding</keyword>
<protein>
    <recommendedName>
        <fullName evidence="3">C2H2-type domain-containing protein</fullName>
    </recommendedName>
</protein>
<accession>A0AAG5DDL7</accession>
<dbReference type="AlphaFoldDB" id="A0AAG5DDL7"/>
<evidence type="ECO:0000259" key="3">
    <source>
        <dbReference type="PROSITE" id="PS50157"/>
    </source>
</evidence>
<sequence length="140" mass="15563">MTCASKKPTIADARQHCDALIKEEIDETPRSDDGAGGGGRQGRAEQEQNGLDCSTTNRSQGGQVYLLPCPLCEVPLEPRVFRQHLDRHYPRDSPVCPVIQCGRRFAHPNSVRNHMRLKHTNQWAQMKAMRSSGGPFTGIP</sequence>
<reference evidence="4" key="1">
    <citation type="submission" date="2024-04" db="UniProtKB">
        <authorList>
            <consortium name="EnsemblMetazoa"/>
        </authorList>
    </citation>
    <scope>IDENTIFICATION</scope>
    <source>
        <strain evidence="4">EBRO</strain>
    </source>
</reference>
<keyword evidence="5" id="KW-1185">Reference proteome</keyword>
<dbReference type="Gene3D" id="3.30.160.60">
    <property type="entry name" value="Classic Zinc Finger"/>
    <property type="match status" value="1"/>
</dbReference>
<evidence type="ECO:0000256" key="2">
    <source>
        <dbReference type="SAM" id="MobiDB-lite"/>
    </source>
</evidence>
<keyword evidence="1" id="KW-0862">Zinc</keyword>
<feature type="compositionally biased region" description="Polar residues" evidence="2">
    <location>
        <begin position="48"/>
        <end position="59"/>
    </location>
</feature>
<dbReference type="PROSITE" id="PS00028">
    <property type="entry name" value="ZINC_FINGER_C2H2_1"/>
    <property type="match status" value="1"/>
</dbReference>
<evidence type="ECO:0000313" key="5">
    <source>
        <dbReference type="Proteomes" id="UP000075880"/>
    </source>
</evidence>
<name>A0AAG5DDL7_ANOAO</name>
<feature type="domain" description="C2H2-type" evidence="3">
    <location>
        <begin position="94"/>
        <end position="124"/>
    </location>
</feature>
<dbReference type="InterPro" id="IPR036236">
    <property type="entry name" value="Znf_C2H2_sf"/>
</dbReference>
<proteinExistence type="predicted"/>
<dbReference type="SMART" id="SM00355">
    <property type="entry name" value="ZnF_C2H2"/>
    <property type="match status" value="2"/>
</dbReference>
<dbReference type="EnsemblMetazoa" id="ENSAATROPT010343">
    <property type="protein sequence ID" value="ENSAATROPP009332"/>
    <property type="gene ID" value="ENSAATROPG008402"/>
</dbReference>
<evidence type="ECO:0000256" key="1">
    <source>
        <dbReference type="PROSITE-ProRule" id="PRU00042"/>
    </source>
</evidence>
<dbReference type="SUPFAM" id="SSF57667">
    <property type="entry name" value="beta-beta-alpha zinc fingers"/>
    <property type="match status" value="1"/>
</dbReference>
<dbReference type="Proteomes" id="UP000075880">
    <property type="component" value="Unassembled WGS sequence"/>
</dbReference>
<dbReference type="GO" id="GO:0008270">
    <property type="term" value="F:zinc ion binding"/>
    <property type="evidence" value="ECO:0007669"/>
    <property type="project" value="UniProtKB-KW"/>
</dbReference>
<evidence type="ECO:0000313" key="4">
    <source>
        <dbReference type="EnsemblMetazoa" id="ENSAATROPP009332"/>
    </source>
</evidence>
<dbReference type="InterPro" id="IPR013087">
    <property type="entry name" value="Znf_C2H2_type"/>
</dbReference>
<feature type="compositionally biased region" description="Basic and acidic residues" evidence="2">
    <location>
        <begin position="18"/>
        <end position="33"/>
    </location>
</feature>
<organism evidence="4 5">
    <name type="scientific">Anopheles atroparvus</name>
    <name type="common">European mosquito</name>
    <dbReference type="NCBI Taxonomy" id="41427"/>
    <lineage>
        <taxon>Eukaryota</taxon>
        <taxon>Metazoa</taxon>
        <taxon>Ecdysozoa</taxon>
        <taxon>Arthropoda</taxon>
        <taxon>Hexapoda</taxon>
        <taxon>Insecta</taxon>
        <taxon>Pterygota</taxon>
        <taxon>Neoptera</taxon>
        <taxon>Endopterygota</taxon>
        <taxon>Diptera</taxon>
        <taxon>Nematocera</taxon>
        <taxon>Culicoidea</taxon>
        <taxon>Culicidae</taxon>
        <taxon>Anophelinae</taxon>
        <taxon>Anopheles</taxon>
    </lineage>
</organism>
<feature type="region of interest" description="Disordered" evidence="2">
    <location>
        <begin position="18"/>
        <end position="59"/>
    </location>
</feature>
<dbReference type="PROSITE" id="PS50157">
    <property type="entry name" value="ZINC_FINGER_C2H2_2"/>
    <property type="match status" value="1"/>
</dbReference>
<keyword evidence="1" id="KW-0863">Zinc-finger</keyword>